<reference evidence="1 2" key="1">
    <citation type="submission" date="2014-07" db="EMBL/GenBank/DDBJ databases">
        <title>Draft Genome Sequences of Environmental Pseudomonas syringae strains.</title>
        <authorList>
            <person name="Baltrus D.A."/>
            <person name="Berge O."/>
            <person name="Morris C."/>
        </authorList>
    </citation>
    <scope>NUCLEOTIDE SEQUENCE [LARGE SCALE GENOMIC DNA]</scope>
    <source>
        <strain evidence="1 2">CEB003</strain>
    </source>
</reference>
<proteinExistence type="predicted"/>
<dbReference type="EMBL" id="JPQT01000097">
    <property type="protein sequence ID" value="KFE52410.1"/>
    <property type="molecule type" value="Genomic_DNA"/>
</dbReference>
<accession>A0A085VAE7</accession>
<gene>
    <name evidence="1" type="ORF">IV02_08220</name>
</gene>
<dbReference type="Proteomes" id="UP000028643">
    <property type="component" value="Unassembled WGS sequence"/>
</dbReference>
<comment type="caution">
    <text evidence="1">The sequence shown here is derived from an EMBL/GenBank/DDBJ whole genome shotgun (WGS) entry which is preliminary data.</text>
</comment>
<name>A0A085VAE7_PSESX</name>
<dbReference type="AlphaFoldDB" id="A0A085VAE7"/>
<evidence type="ECO:0000313" key="1">
    <source>
        <dbReference type="EMBL" id="KFE52410.1"/>
    </source>
</evidence>
<sequence length="152" mass="16598">MVVTMVLMPLAVADSYPISVTRKSANLYKVDGRDTFILTKHCHEYAHGDAAILDAYGTTGDLKFPEADSDCPVKAVLGKSEPPSGEYKIQISQEGDDWYEIYGQGLYIHTIGCFNMAMSEDAILQLSAGGYGSLTIEDDQCTVDGVYSKLRL</sequence>
<protein>
    <submittedName>
        <fullName evidence="1">Uncharacterized protein</fullName>
    </submittedName>
</protein>
<organism evidence="1 2">
    <name type="scientific">Pseudomonas syringae</name>
    <dbReference type="NCBI Taxonomy" id="317"/>
    <lineage>
        <taxon>Bacteria</taxon>
        <taxon>Pseudomonadati</taxon>
        <taxon>Pseudomonadota</taxon>
        <taxon>Gammaproteobacteria</taxon>
        <taxon>Pseudomonadales</taxon>
        <taxon>Pseudomonadaceae</taxon>
        <taxon>Pseudomonas</taxon>
    </lineage>
</organism>
<evidence type="ECO:0000313" key="2">
    <source>
        <dbReference type="Proteomes" id="UP000028643"/>
    </source>
</evidence>
<dbReference type="PATRIC" id="fig|317.174.peg.1679"/>